<sequence>MIFVFTAICADTKLVPAWHIGRRDLENATLFMEDLSSRLANRVQLTTDGHKMYLEAVESAFGSEIDFSQLIKL</sequence>
<protein>
    <recommendedName>
        <fullName evidence="2">DDE domain-containing protein</fullName>
    </recommendedName>
</protein>
<gene>
    <name evidence="1" type="ORF">S12H4_44709</name>
</gene>
<comment type="caution">
    <text evidence="1">The sequence shown here is derived from an EMBL/GenBank/DDBJ whole genome shotgun (WGS) entry which is preliminary data.</text>
</comment>
<dbReference type="AlphaFoldDB" id="X1VX61"/>
<accession>X1VX61</accession>
<dbReference type="EMBL" id="BARW01027574">
    <property type="protein sequence ID" value="GAJ16120.1"/>
    <property type="molecule type" value="Genomic_DNA"/>
</dbReference>
<proteinExistence type="predicted"/>
<organism evidence="1">
    <name type="scientific">marine sediment metagenome</name>
    <dbReference type="NCBI Taxonomy" id="412755"/>
    <lineage>
        <taxon>unclassified sequences</taxon>
        <taxon>metagenomes</taxon>
        <taxon>ecological metagenomes</taxon>
    </lineage>
</organism>
<evidence type="ECO:0008006" key="2">
    <source>
        <dbReference type="Google" id="ProtNLM"/>
    </source>
</evidence>
<reference evidence="1" key="1">
    <citation type="journal article" date="2014" name="Front. Microbiol.">
        <title>High frequency of phylogenetically diverse reductive dehalogenase-homologous genes in deep subseafloor sedimentary metagenomes.</title>
        <authorList>
            <person name="Kawai M."/>
            <person name="Futagami T."/>
            <person name="Toyoda A."/>
            <person name="Takaki Y."/>
            <person name="Nishi S."/>
            <person name="Hori S."/>
            <person name="Arai W."/>
            <person name="Tsubouchi T."/>
            <person name="Morono Y."/>
            <person name="Uchiyama I."/>
            <person name="Ito T."/>
            <person name="Fujiyama A."/>
            <person name="Inagaki F."/>
            <person name="Takami H."/>
        </authorList>
    </citation>
    <scope>NUCLEOTIDE SEQUENCE</scope>
    <source>
        <strain evidence="1">Expedition CK06-06</strain>
    </source>
</reference>
<feature type="non-terminal residue" evidence="1">
    <location>
        <position position="73"/>
    </location>
</feature>
<evidence type="ECO:0000313" key="1">
    <source>
        <dbReference type="EMBL" id="GAJ16120.1"/>
    </source>
</evidence>
<name>X1VX61_9ZZZZ</name>